<dbReference type="FunCoup" id="A0A517SKP0">
    <property type="interactions" value="507"/>
</dbReference>
<evidence type="ECO:0000256" key="4">
    <source>
        <dbReference type="PIRSR" id="PIRSR000390-2"/>
    </source>
</evidence>
<dbReference type="InterPro" id="IPR015421">
    <property type="entry name" value="PyrdxlP-dep_Trfase_major"/>
</dbReference>
<evidence type="ECO:0000256" key="3">
    <source>
        <dbReference type="PIRSR" id="PIRSR000390-1"/>
    </source>
</evidence>
<dbReference type="InParanoid" id="A0A517SKP0"/>
<evidence type="ECO:0000256" key="5">
    <source>
        <dbReference type="RuleBase" id="RU004508"/>
    </source>
</evidence>
<evidence type="ECO:0000256" key="2">
    <source>
        <dbReference type="ARBA" id="ARBA00037999"/>
    </source>
</evidence>
<accession>A0A517SKP0</accession>
<dbReference type="EC" id="2.6.1.90" evidence="6"/>
<dbReference type="PIRSF" id="PIRSF000390">
    <property type="entry name" value="PLP_StrS"/>
    <property type="match status" value="1"/>
</dbReference>
<sequence>MIKAFDYLRDFETHQAEFMSAIERVIRSGQLILGPEVNAFEAGFAAYVGAQHAVGVASGTDALELALLVAGVSSGDEVITVANSAVPTAAAIREVGAVPRFVDIDPRTLNIDADAAARAITDRTRALLPVHLHGTPVDMAPLLEIARRRNLRIIEDCAHAHGSRLRGQHVGTAGDVGCFSFYPTKNLGAYGDGGMCVTNDPALAERLRALRMYGFGPGRIAMTDGRNSRLDELQAAVLRVKLNHFPRQLAARRRIAERYAEGLADVDAGLPPADADSQSAFHQFVIRTNDRQRVTSCLDEAGIGWGIHYETPLHHMPAYRDFHAGLAPLPHTDAAAGAILSLPIFPELRDDEVDRVIEVLRSALPGRTDP</sequence>
<dbReference type="InterPro" id="IPR015422">
    <property type="entry name" value="PyrdxlP-dep_Trfase_small"/>
</dbReference>
<evidence type="ECO:0000313" key="7">
    <source>
        <dbReference type="Proteomes" id="UP000315700"/>
    </source>
</evidence>
<dbReference type="InterPro" id="IPR000653">
    <property type="entry name" value="DegT/StrS_aminotransferase"/>
</dbReference>
<dbReference type="Pfam" id="PF01041">
    <property type="entry name" value="DegT_DnrJ_EryC1"/>
    <property type="match status" value="1"/>
</dbReference>
<dbReference type="AlphaFoldDB" id="A0A517SKP0"/>
<keyword evidence="1 4" id="KW-0663">Pyridoxal phosphate</keyword>
<keyword evidence="6" id="KW-0032">Aminotransferase</keyword>
<dbReference type="Gene3D" id="3.40.640.10">
    <property type="entry name" value="Type I PLP-dependent aspartate aminotransferase-like (Major domain)"/>
    <property type="match status" value="1"/>
</dbReference>
<dbReference type="GO" id="GO:0008483">
    <property type="term" value="F:transaminase activity"/>
    <property type="evidence" value="ECO:0007669"/>
    <property type="project" value="UniProtKB-KW"/>
</dbReference>
<comment type="similarity">
    <text evidence="2 5">Belongs to the DegT/DnrJ/EryC1 family.</text>
</comment>
<gene>
    <name evidence="6" type="primary">fdtB</name>
    <name evidence="6" type="ORF">Pan44_47430</name>
</gene>
<dbReference type="RefSeq" id="WP_145034129.1">
    <property type="nucleotide sequence ID" value="NZ_CP036271.1"/>
</dbReference>
<reference evidence="6 7" key="1">
    <citation type="submission" date="2019-02" db="EMBL/GenBank/DDBJ databases">
        <title>Deep-cultivation of Planctomycetes and their phenomic and genomic characterization uncovers novel biology.</title>
        <authorList>
            <person name="Wiegand S."/>
            <person name="Jogler M."/>
            <person name="Boedeker C."/>
            <person name="Pinto D."/>
            <person name="Vollmers J."/>
            <person name="Rivas-Marin E."/>
            <person name="Kohn T."/>
            <person name="Peeters S.H."/>
            <person name="Heuer A."/>
            <person name="Rast P."/>
            <person name="Oberbeckmann S."/>
            <person name="Bunk B."/>
            <person name="Jeske O."/>
            <person name="Meyerdierks A."/>
            <person name="Storesund J.E."/>
            <person name="Kallscheuer N."/>
            <person name="Luecker S."/>
            <person name="Lage O.M."/>
            <person name="Pohl T."/>
            <person name="Merkel B.J."/>
            <person name="Hornburger P."/>
            <person name="Mueller R.-W."/>
            <person name="Bruemmer F."/>
            <person name="Labrenz M."/>
            <person name="Spormann A.M."/>
            <person name="Op den Camp H."/>
            <person name="Overmann J."/>
            <person name="Amann R."/>
            <person name="Jetten M.S.M."/>
            <person name="Mascher T."/>
            <person name="Medema M.H."/>
            <person name="Devos D.P."/>
            <person name="Kaster A.-K."/>
            <person name="Ovreas L."/>
            <person name="Rohde M."/>
            <person name="Galperin M.Y."/>
            <person name="Jogler C."/>
        </authorList>
    </citation>
    <scope>NUCLEOTIDE SEQUENCE [LARGE SCALE GENOMIC DNA]</scope>
    <source>
        <strain evidence="6 7">Pan44</strain>
    </source>
</reference>
<dbReference type="GO" id="GO:0030170">
    <property type="term" value="F:pyridoxal phosphate binding"/>
    <property type="evidence" value="ECO:0007669"/>
    <property type="project" value="TreeGrafter"/>
</dbReference>
<dbReference type="CDD" id="cd00616">
    <property type="entry name" value="AHBA_syn"/>
    <property type="match status" value="1"/>
</dbReference>
<dbReference type="Gene3D" id="3.90.1150.10">
    <property type="entry name" value="Aspartate Aminotransferase, domain 1"/>
    <property type="match status" value="1"/>
</dbReference>
<dbReference type="Proteomes" id="UP000315700">
    <property type="component" value="Chromosome"/>
</dbReference>
<organism evidence="6 7">
    <name type="scientific">Caulifigura coniformis</name>
    <dbReference type="NCBI Taxonomy" id="2527983"/>
    <lineage>
        <taxon>Bacteria</taxon>
        <taxon>Pseudomonadati</taxon>
        <taxon>Planctomycetota</taxon>
        <taxon>Planctomycetia</taxon>
        <taxon>Planctomycetales</taxon>
        <taxon>Planctomycetaceae</taxon>
        <taxon>Caulifigura</taxon>
    </lineage>
</organism>
<dbReference type="InterPro" id="IPR015424">
    <property type="entry name" value="PyrdxlP-dep_Trfase"/>
</dbReference>
<keyword evidence="6" id="KW-0808">Transferase</keyword>
<evidence type="ECO:0000313" key="6">
    <source>
        <dbReference type="EMBL" id="QDT56686.1"/>
    </source>
</evidence>
<proteinExistence type="inferred from homology"/>
<dbReference type="EMBL" id="CP036271">
    <property type="protein sequence ID" value="QDT56686.1"/>
    <property type="molecule type" value="Genomic_DNA"/>
</dbReference>
<protein>
    <submittedName>
        <fullName evidence="6">dTDP-3-amino-3,6-dideoxy-alpha-D-galactopyranose transaminase</fullName>
        <ecNumber evidence="6">2.6.1.90</ecNumber>
    </submittedName>
</protein>
<feature type="modified residue" description="N6-(pyridoxal phosphate)lysine" evidence="4">
    <location>
        <position position="185"/>
    </location>
</feature>
<dbReference type="PANTHER" id="PTHR30244">
    <property type="entry name" value="TRANSAMINASE"/>
    <property type="match status" value="1"/>
</dbReference>
<dbReference type="SUPFAM" id="SSF53383">
    <property type="entry name" value="PLP-dependent transferases"/>
    <property type="match status" value="1"/>
</dbReference>
<name>A0A517SKP0_9PLAN</name>
<dbReference type="KEGG" id="ccos:Pan44_47430"/>
<dbReference type="OrthoDB" id="9810913at2"/>
<evidence type="ECO:0000256" key="1">
    <source>
        <dbReference type="ARBA" id="ARBA00022898"/>
    </source>
</evidence>
<keyword evidence="7" id="KW-1185">Reference proteome</keyword>
<dbReference type="PANTHER" id="PTHR30244:SF36">
    <property type="entry name" value="3-OXO-GLUCOSE-6-PHOSPHATE:GLUTAMATE AMINOTRANSFERASE"/>
    <property type="match status" value="1"/>
</dbReference>
<dbReference type="GO" id="GO:0000271">
    <property type="term" value="P:polysaccharide biosynthetic process"/>
    <property type="evidence" value="ECO:0007669"/>
    <property type="project" value="TreeGrafter"/>
</dbReference>
<feature type="active site" description="Proton acceptor" evidence="3">
    <location>
        <position position="185"/>
    </location>
</feature>